<dbReference type="EMBL" id="SRLO01000039">
    <property type="protein sequence ID" value="TNN82418.1"/>
    <property type="molecule type" value="Genomic_DNA"/>
</dbReference>
<dbReference type="AlphaFoldDB" id="A0A4Z2IY53"/>
<evidence type="ECO:0000313" key="1">
    <source>
        <dbReference type="EMBL" id="TNN82418.1"/>
    </source>
</evidence>
<evidence type="ECO:0000313" key="2">
    <source>
        <dbReference type="Proteomes" id="UP000314294"/>
    </source>
</evidence>
<dbReference type="Proteomes" id="UP000314294">
    <property type="component" value="Unassembled WGS sequence"/>
</dbReference>
<gene>
    <name evidence="1" type="ORF">EYF80_007253</name>
</gene>
<proteinExistence type="predicted"/>
<protein>
    <submittedName>
        <fullName evidence="1">Uncharacterized protein</fullName>
    </submittedName>
</protein>
<keyword evidence="2" id="KW-1185">Reference proteome</keyword>
<name>A0A4Z2IY53_9TELE</name>
<reference evidence="1 2" key="1">
    <citation type="submission" date="2019-03" db="EMBL/GenBank/DDBJ databases">
        <title>First draft genome of Liparis tanakae, snailfish: a comprehensive survey of snailfish specific genes.</title>
        <authorList>
            <person name="Kim W."/>
            <person name="Song I."/>
            <person name="Jeong J.-H."/>
            <person name="Kim D."/>
            <person name="Kim S."/>
            <person name="Ryu S."/>
            <person name="Song J.Y."/>
            <person name="Lee S.K."/>
        </authorList>
    </citation>
    <scope>NUCLEOTIDE SEQUENCE [LARGE SCALE GENOMIC DNA]</scope>
    <source>
        <tissue evidence="1">Muscle</tissue>
    </source>
</reference>
<accession>A0A4Z2IY53</accession>
<comment type="caution">
    <text evidence="1">The sequence shown here is derived from an EMBL/GenBank/DDBJ whole genome shotgun (WGS) entry which is preliminary data.</text>
</comment>
<organism evidence="1 2">
    <name type="scientific">Liparis tanakae</name>
    <name type="common">Tanaka's snailfish</name>
    <dbReference type="NCBI Taxonomy" id="230148"/>
    <lineage>
        <taxon>Eukaryota</taxon>
        <taxon>Metazoa</taxon>
        <taxon>Chordata</taxon>
        <taxon>Craniata</taxon>
        <taxon>Vertebrata</taxon>
        <taxon>Euteleostomi</taxon>
        <taxon>Actinopterygii</taxon>
        <taxon>Neopterygii</taxon>
        <taxon>Teleostei</taxon>
        <taxon>Neoteleostei</taxon>
        <taxon>Acanthomorphata</taxon>
        <taxon>Eupercaria</taxon>
        <taxon>Perciformes</taxon>
        <taxon>Cottioidei</taxon>
        <taxon>Cottales</taxon>
        <taxon>Liparidae</taxon>
        <taxon>Liparis</taxon>
    </lineage>
</organism>
<sequence>MTFIKGSLKNWLMKACFATFMMDSGDTQQAALYNRCVTIGAEWRGKFRHSDTFNLAEKLSFEGRGALLIKNTMTFSAAAEERATSVKKERSYFQMEEAAVFSKL</sequence>